<dbReference type="SUPFAM" id="SSF63829">
    <property type="entry name" value="Calcium-dependent phosphotriesterase"/>
    <property type="match status" value="1"/>
</dbReference>
<keyword evidence="1" id="KW-0378">Hydrolase</keyword>
<dbReference type="InterPro" id="IPR011042">
    <property type="entry name" value="6-blade_b-propeller_TolB-like"/>
</dbReference>
<comment type="caution">
    <text evidence="3">The sequence shown here is derived from an EMBL/GenBank/DDBJ whole genome shotgun (WGS) entry which is preliminary data.</text>
</comment>
<proteinExistence type="predicted"/>
<dbReference type="InterPro" id="IPR051262">
    <property type="entry name" value="SMP-30/CGR1_Lactonase"/>
</dbReference>
<evidence type="ECO:0000313" key="4">
    <source>
        <dbReference type="Proteomes" id="UP000680815"/>
    </source>
</evidence>
<evidence type="ECO:0000256" key="1">
    <source>
        <dbReference type="ARBA" id="ARBA00022801"/>
    </source>
</evidence>
<dbReference type="InterPro" id="IPR005511">
    <property type="entry name" value="SMP-30"/>
</dbReference>
<dbReference type="PANTHER" id="PTHR47572:SF4">
    <property type="entry name" value="LACTONASE DRP35"/>
    <property type="match status" value="1"/>
</dbReference>
<dbReference type="Gene3D" id="2.120.10.30">
    <property type="entry name" value="TolB, C-terminal domain"/>
    <property type="match status" value="1"/>
</dbReference>
<dbReference type="Pfam" id="PF08450">
    <property type="entry name" value="SGL"/>
    <property type="match status" value="1"/>
</dbReference>
<evidence type="ECO:0000313" key="3">
    <source>
        <dbReference type="EMBL" id="MBP0464112.1"/>
    </source>
</evidence>
<dbReference type="PRINTS" id="PR01790">
    <property type="entry name" value="SMP30FAMILY"/>
</dbReference>
<dbReference type="PANTHER" id="PTHR47572">
    <property type="entry name" value="LIPOPROTEIN-RELATED"/>
    <property type="match status" value="1"/>
</dbReference>
<evidence type="ECO:0000259" key="2">
    <source>
        <dbReference type="Pfam" id="PF08450"/>
    </source>
</evidence>
<sequence length="340" mass="37783">MADRTSRPEWLRLSWPADQGGAFTMTDDPRWQPSLRYPDPSIVALDPSFRKYHLPLSAVERLYHGTRWGEGPVWLGDARCLLWSDIPNNRVLKWDEETGAVSAWRKPSNNANGHTRDRQGRIVACEHGGRRVVRFEYDGSITVIASHFQGKRLNSPNDVVVKSDGSIWFTDPPFGILGFYEGEKHTPELPHTNVYRVDGQTGEITCVADDVNHPNGLAFSPDEGILYVVESRSDPRNILAYDVDGARLRNRRTFIAGQAGETPDGFRVDVDGNLWCGWGMSAALDGVRVFNAAGAPIGHIHLPERCANLCFGGRHRNRLFMAAAQSLFSLYVNTQGVAGG</sequence>
<dbReference type="EMBL" id="JAGIYZ010000007">
    <property type="protein sequence ID" value="MBP0464112.1"/>
    <property type="molecule type" value="Genomic_DNA"/>
</dbReference>
<accession>A0ABS4AU93</accession>
<organism evidence="3 4">
    <name type="scientific">Roseomonas nitratireducens</name>
    <dbReference type="NCBI Taxonomy" id="2820810"/>
    <lineage>
        <taxon>Bacteria</taxon>
        <taxon>Pseudomonadati</taxon>
        <taxon>Pseudomonadota</taxon>
        <taxon>Alphaproteobacteria</taxon>
        <taxon>Acetobacterales</taxon>
        <taxon>Roseomonadaceae</taxon>
        <taxon>Roseomonas</taxon>
    </lineage>
</organism>
<gene>
    <name evidence="3" type="ORF">J5Y09_09335</name>
</gene>
<feature type="domain" description="SMP-30/Gluconolactonase/LRE-like region" evidence="2">
    <location>
        <begin position="68"/>
        <end position="324"/>
    </location>
</feature>
<dbReference type="Proteomes" id="UP000680815">
    <property type="component" value="Unassembled WGS sequence"/>
</dbReference>
<reference evidence="3 4" key="1">
    <citation type="submission" date="2021-03" db="EMBL/GenBank/DDBJ databases">
        <authorList>
            <person name="So Y."/>
        </authorList>
    </citation>
    <scope>NUCLEOTIDE SEQUENCE [LARGE SCALE GENOMIC DNA]</scope>
    <source>
        <strain evidence="3 4">PWR1</strain>
    </source>
</reference>
<name>A0ABS4AU93_9PROT</name>
<dbReference type="InterPro" id="IPR013658">
    <property type="entry name" value="SGL"/>
</dbReference>
<protein>
    <submittedName>
        <fullName evidence="3">SMP-30/gluconolactonase/LRE family protein</fullName>
    </submittedName>
</protein>
<keyword evidence="4" id="KW-1185">Reference proteome</keyword>